<reference evidence="1 2" key="1">
    <citation type="submission" date="2018-06" db="EMBL/GenBank/DDBJ databases">
        <title>Genomic Encyclopedia of Archaeal and Bacterial Type Strains, Phase II (KMG-II): from individual species to whole genera.</title>
        <authorList>
            <person name="Goeker M."/>
        </authorList>
    </citation>
    <scope>NUCLEOTIDE SEQUENCE [LARGE SCALE GENOMIC DNA]</scope>
    <source>
        <strain evidence="1 2">DSM 23522</strain>
    </source>
</reference>
<dbReference type="Proteomes" id="UP000249696">
    <property type="component" value="Unassembled WGS sequence"/>
</dbReference>
<name>A0A327RKB3_9FLAO</name>
<comment type="caution">
    <text evidence="1">The sequence shown here is derived from an EMBL/GenBank/DDBJ whole genome shotgun (WGS) entry which is preliminary data.</text>
</comment>
<protein>
    <submittedName>
        <fullName evidence="1">Uncharacterized protein</fullName>
    </submittedName>
</protein>
<keyword evidence="2" id="KW-1185">Reference proteome</keyword>
<gene>
    <name evidence="1" type="ORF">LV92_00647</name>
</gene>
<dbReference type="RefSeq" id="WP_111622178.1">
    <property type="nucleotide sequence ID" value="NZ_QLLN01000001.1"/>
</dbReference>
<sequence>MPKIISTLILAFIIAFTNPKLFSQNDVDTSKKKVTSKEWSLLLDESLSQWEVWTGVPEPSVKNLPPNYKKKGQGKNKTAI</sequence>
<organism evidence="1 2">
    <name type="scientific">Arenibacter echinorum</name>
    <dbReference type="NCBI Taxonomy" id="440515"/>
    <lineage>
        <taxon>Bacteria</taxon>
        <taxon>Pseudomonadati</taxon>
        <taxon>Bacteroidota</taxon>
        <taxon>Flavobacteriia</taxon>
        <taxon>Flavobacteriales</taxon>
        <taxon>Flavobacteriaceae</taxon>
        <taxon>Arenibacter</taxon>
    </lineage>
</organism>
<evidence type="ECO:0000313" key="2">
    <source>
        <dbReference type="Proteomes" id="UP000249696"/>
    </source>
</evidence>
<dbReference type="OrthoDB" id="259356at2"/>
<dbReference type="AlphaFoldDB" id="A0A327RKB3"/>
<dbReference type="EMBL" id="QLLN01000001">
    <property type="protein sequence ID" value="RAJ15943.1"/>
    <property type="molecule type" value="Genomic_DNA"/>
</dbReference>
<evidence type="ECO:0000313" key="1">
    <source>
        <dbReference type="EMBL" id="RAJ15943.1"/>
    </source>
</evidence>
<proteinExistence type="predicted"/>
<accession>A0A327RKB3</accession>